<accession>A0A183CUG2</accession>
<evidence type="ECO:0000313" key="2">
    <source>
        <dbReference type="Proteomes" id="UP000271098"/>
    </source>
</evidence>
<organism evidence="3">
    <name type="scientific">Gongylonema pulchrum</name>
    <dbReference type="NCBI Taxonomy" id="637853"/>
    <lineage>
        <taxon>Eukaryota</taxon>
        <taxon>Metazoa</taxon>
        <taxon>Ecdysozoa</taxon>
        <taxon>Nematoda</taxon>
        <taxon>Chromadorea</taxon>
        <taxon>Rhabditida</taxon>
        <taxon>Spirurina</taxon>
        <taxon>Spiruromorpha</taxon>
        <taxon>Spiruroidea</taxon>
        <taxon>Gongylonematidae</taxon>
        <taxon>Gongylonema</taxon>
    </lineage>
</organism>
<keyword evidence="2" id="KW-1185">Reference proteome</keyword>
<sequence>MENYSEVMADIQSYIKEYNVSTGKCTVTLPHWYKFQDYIASEGVVERYYGQLTIEIDNHEPQRFKPCLFQIKRDPSPHKVCSQQYVLDAEEEGTTPVHRFK</sequence>
<dbReference type="AlphaFoldDB" id="A0A183CUG2"/>
<evidence type="ECO:0000313" key="1">
    <source>
        <dbReference type="EMBL" id="VDK27314.1"/>
    </source>
</evidence>
<dbReference type="WBParaSite" id="GPUH_0000010201-mRNA-1">
    <property type="protein sequence ID" value="GPUH_0000010201-mRNA-1"/>
    <property type="gene ID" value="GPUH_0000010201"/>
</dbReference>
<proteinExistence type="predicted"/>
<gene>
    <name evidence="1" type="ORF">GPUH_LOCUS103</name>
</gene>
<evidence type="ECO:0000313" key="3">
    <source>
        <dbReference type="WBParaSite" id="GPUH_0000010201-mRNA-1"/>
    </source>
</evidence>
<dbReference type="EMBL" id="UYRT01000064">
    <property type="protein sequence ID" value="VDK27314.1"/>
    <property type="molecule type" value="Genomic_DNA"/>
</dbReference>
<name>A0A183CUG2_9BILA</name>
<reference evidence="1 2" key="2">
    <citation type="submission" date="2018-11" db="EMBL/GenBank/DDBJ databases">
        <authorList>
            <consortium name="Pathogen Informatics"/>
        </authorList>
    </citation>
    <scope>NUCLEOTIDE SEQUENCE [LARGE SCALE GENOMIC DNA]</scope>
</reference>
<protein>
    <submittedName>
        <fullName evidence="3">PAZ domain-containing protein</fullName>
    </submittedName>
</protein>
<reference evidence="3" key="1">
    <citation type="submission" date="2016-06" db="UniProtKB">
        <authorList>
            <consortium name="WormBaseParasite"/>
        </authorList>
    </citation>
    <scope>IDENTIFICATION</scope>
</reference>
<dbReference type="Proteomes" id="UP000271098">
    <property type="component" value="Unassembled WGS sequence"/>
</dbReference>